<gene>
    <name evidence="8" type="ORF">BLA29_004017</name>
</gene>
<evidence type="ECO:0000313" key="9">
    <source>
        <dbReference type="Proteomes" id="UP000194236"/>
    </source>
</evidence>
<dbReference type="Pfam" id="PF04916">
    <property type="entry name" value="Phospholip_B"/>
    <property type="match status" value="1"/>
</dbReference>
<evidence type="ECO:0000256" key="1">
    <source>
        <dbReference type="ARBA" id="ARBA00007835"/>
    </source>
</evidence>
<accession>A0A1Y3B2J8</accession>
<dbReference type="OrthoDB" id="6480025at2759"/>
<protein>
    <recommendedName>
        <fullName evidence="7">Phospholipase B-like</fullName>
        <ecNumber evidence="7">3.1.1.-</ecNumber>
    </recommendedName>
</protein>
<dbReference type="EMBL" id="MUJZ01049791">
    <property type="protein sequence ID" value="OTF73846.1"/>
    <property type="molecule type" value="Genomic_DNA"/>
</dbReference>
<dbReference type="PANTHER" id="PTHR12370">
    <property type="entry name" value="PHOSPHOLIPASE B-RELATED"/>
    <property type="match status" value="1"/>
</dbReference>
<proteinExistence type="inferred from homology"/>
<dbReference type="PANTHER" id="PTHR12370:SF3">
    <property type="entry name" value="PHOSPHOLIPASE B-LIKE 2-RELATED"/>
    <property type="match status" value="1"/>
</dbReference>
<evidence type="ECO:0000313" key="8">
    <source>
        <dbReference type="EMBL" id="OTF73846.1"/>
    </source>
</evidence>
<reference evidence="8 9" key="1">
    <citation type="submission" date="2017-03" db="EMBL/GenBank/DDBJ databases">
        <title>Genome Survey of Euroglyphus maynei.</title>
        <authorList>
            <person name="Arlian L.G."/>
            <person name="Morgan M.S."/>
            <person name="Rider S.D."/>
        </authorList>
    </citation>
    <scope>NUCLEOTIDE SEQUENCE [LARGE SCALE GENOMIC DNA]</scope>
    <source>
        <strain evidence="8">Arlian Lab</strain>
        <tissue evidence="8">Whole body</tissue>
    </source>
</reference>
<evidence type="ECO:0000256" key="3">
    <source>
        <dbReference type="ARBA" id="ARBA00022801"/>
    </source>
</evidence>
<dbReference type="AlphaFoldDB" id="A0A1Y3B2J8"/>
<evidence type="ECO:0000256" key="7">
    <source>
        <dbReference type="RuleBase" id="RU364138"/>
    </source>
</evidence>
<evidence type="ECO:0000256" key="6">
    <source>
        <dbReference type="ARBA" id="ARBA00023180"/>
    </source>
</evidence>
<keyword evidence="9" id="KW-1185">Reference proteome</keyword>
<name>A0A1Y3B2J8_EURMA</name>
<dbReference type="GO" id="GO:0004620">
    <property type="term" value="F:phospholipase activity"/>
    <property type="evidence" value="ECO:0007669"/>
    <property type="project" value="InterPro"/>
</dbReference>
<dbReference type="GO" id="GO:0005576">
    <property type="term" value="C:extracellular region"/>
    <property type="evidence" value="ECO:0007669"/>
    <property type="project" value="TreeGrafter"/>
</dbReference>
<evidence type="ECO:0000256" key="4">
    <source>
        <dbReference type="ARBA" id="ARBA00022963"/>
    </source>
</evidence>
<dbReference type="InterPro" id="IPR007000">
    <property type="entry name" value="PLipase_B-like"/>
</dbReference>
<dbReference type="GO" id="GO:0009395">
    <property type="term" value="P:phospholipid catabolic process"/>
    <property type="evidence" value="ECO:0007669"/>
    <property type="project" value="TreeGrafter"/>
</dbReference>
<sequence>MKSLNTTIERSRRSTDQYSYWSQIQLQLLQLAGLDHGYTGYDNHLFNHRQGKFDPDFILENIDPCGTILLHLYTEYDDLKYLLSNNTRVKNEQQQQQQHFEEHCSALIKILPNQMDVLVSHVTFANLKSMLRILKRYTLNYSTSNSKTIVMSSYPDYI</sequence>
<dbReference type="Gene3D" id="3.60.60.30">
    <property type="match status" value="1"/>
</dbReference>
<keyword evidence="6" id="KW-0325">Glycoprotein</keyword>
<dbReference type="EC" id="3.1.1.-" evidence="7"/>
<keyword evidence="2" id="KW-0732">Signal</keyword>
<organism evidence="8 9">
    <name type="scientific">Euroglyphus maynei</name>
    <name type="common">Mayne's house dust mite</name>
    <dbReference type="NCBI Taxonomy" id="6958"/>
    <lineage>
        <taxon>Eukaryota</taxon>
        <taxon>Metazoa</taxon>
        <taxon>Ecdysozoa</taxon>
        <taxon>Arthropoda</taxon>
        <taxon>Chelicerata</taxon>
        <taxon>Arachnida</taxon>
        <taxon>Acari</taxon>
        <taxon>Acariformes</taxon>
        <taxon>Sarcoptiformes</taxon>
        <taxon>Astigmata</taxon>
        <taxon>Psoroptidia</taxon>
        <taxon>Analgoidea</taxon>
        <taxon>Pyroglyphidae</taxon>
        <taxon>Pyroglyphinae</taxon>
        <taxon>Euroglyphus</taxon>
    </lineage>
</organism>
<dbReference type="Proteomes" id="UP000194236">
    <property type="component" value="Unassembled WGS sequence"/>
</dbReference>
<keyword evidence="4 7" id="KW-0442">Lipid degradation</keyword>
<comment type="caution">
    <text evidence="8">The sequence shown here is derived from an EMBL/GenBank/DDBJ whole genome shotgun (WGS) entry which is preliminary data.</text>
</comment>
<keyword evidence="5 7" id="KW-0443">Lipid metabolism</keyword>
<evidence type="ECO:0000256" key="2">
    <source>
        <dbReference type="ARBA" id="ARBA00022729"/>
    </source>
</evidence>
<keyword evidence="3 7" id="KW-0378">Hydrolase</keyword>
<comment type="similarity">
    <text evidence="1 7">Belongs to the phospholipase B-like family.</text>
</comment>
<evidence type="ECO:0000256" key="5">
    <source>
        <dbReference type="ARBA" id="ARBA00023098"/>
    </source>
</evidence>
<comment type="function">
    <text evidence="7">Putative phospholipase.</text>
</comment>